<gene>
    <name evidence="2" type="ORF">LOC68_27605</name>
</gene>
<dbReference type="EMBL" id="JAJKFT010000010">
    <property type="protein sequence ID" value="MCC9632179.1"/>
    <property type="molecule type" value="Genomic_DNA"/>
</dbReference>
<dbReference type="RefSeq" id="WP_230225035.1">
    <property type="nucleotide sequence ID" value="NZ_JAJKFT010000010.1"/>
</dbReference>
<evidence type="ECO:0008006" key="4">
    <source>
        <dbReference type="Google" id="ProtNLM"/>
    </source>
</evidence>
<dbReference type="AlphaFoldDB" id="A0A9X1MV43"/>
<keyword evidence="3" id="KW-1185">Reference proteome</keyword>
<proteinExistence type="predicted"/>
<evidence type="ECO:0000256" key="1">
    <source>
        <dbReference type="SAM" id="SignalP"/>
    </source>
</evidence>
<feature type="signal peptide" evidence="1">
    <location>
        <begin position="1"/>
        <end position="26"/>
    </location>
</feature>
<feature type="chain" id="PRO_5040988865" description="TIGR03067 domain-containing protein" evidence="1">
    <location>
        <begin position="27"/>
        <end position="160"/>
    </location>
</feature>
<protein>
    <recommendedName>
        <fullName evidence="4">TIGR03067 domain-containing protein</fullName>
    </recommendedName>
</protein>
<reference evidence="2" key="1">
    <citation type="submission" date="2021-11" db="EMBL/GenBank/DDBJ databases">
        <title>Genome sequence.</title>
        <authorList>
            <person name="Sun Q."/>
        </authorList>
    </citation>
    <scope>NUCLEOTIDE SEQUENCE</scope>
    <source>
        <strain evidence="2">JC732</strain>
    </source>
</reference>
<accession>A0A9X1MV43</accession>
<name>A0A9X1MV43_9BACT</name>
<evidence type="ECO:0000313" key="2">
    <source>
        <dbReference type="EMBL" id="MCC9632179.1"/>
    </source>
</evidence>
<organism evidence="2 3">
    <name type="scientific">Blastopirellula sediminis</name>
    <dbReference type="NCBI Taxonomy" id="2894196"/>
    <lineage>
        <taxon>Bacteria</taxon>
        <taxon>Pseudomonadati</taxon>
        <taxon>Planctomycetota</taxon>
        <taxon>Planctomycetia</taxon>
        <taxon>Pirellulales</taxon>
        <taxon>Pirellulaceae</taxon>
        <taxon>Blastopirellula</taxon>
    </lineage>
</organism>
<dbReference type="Proteomes" id="UP001139103">
    <property type="component" value="Unassembled WGS sequence"/>
</dbReference>
<keyword evidence="1" id="KW-0732">Signal</keyword>
<comment type="caution">
    <text evidence="2">The sequence shown here is derived from an EMBL/GenBank/DDBJ whole genome shotgun (WGS) entry which is preliminary data.</text>
</comment>
<evidence type="ECO:0000313" key="3">
    <source>
        <dbReference type="Proteomes" id="UP001139103"/>
    </source>
</evidence>
<sequence length="160" mass="18090">MFNFQNWLLTAVVCALFVSQASPLVAEEQVDQQVSPAETLKLMQGEWIMKHAYLPSSFINDRKLPQEVEFAQNGSAIEIRGNQIYLQGKLAATFAHDLNLPAQKKEIGFSRWDLLMLTLPSGQGLLCSYMVNDHVMEIAYSHQCSCHRGTGHVLYFERAK</sequence>